<evidence type="ECO:0000313" key="2">
    <source>
        <dbReference type="Proteomes" id="UP000654279"/>
    </source>
</evidence>
<dbReference type="InterPro" id="IPR015278">
    <property type="entry name" value="BglII-like"/>
</dbReference>
<protein>
    <submittedName>
        <fullName evidence="1">Restriction endonuclease</fullName>
    </submittedName>
</protein>
<dbReference type="EMBL" id="JACRSO010000004">
    <property type="protein sequence ID" value="MBC8529656.1"/>
    <property type="molecule type" value="Genomic_DNA"/>
</dbReference>
<dbReference type="GO" id="GO:0009036">
    <property type="term" value="F:type II site-specific deoxyribonuclease activity"/>
    <property type="evidence" value="ECO:0007669"/>
    <property type="project" value="InterPro"/>
</dbReference>
<dbReference type="RefSeq" id="WP_249285482.1">
    <property type="nucleotide sequence ID" value="NZ_JACRSO010000004.1"/>
</dbReference>
<sequence>MDIQKYVDKDILHKFEFYNYGHAIEILHEAFPLEWKELQECLRELKLTLGDIKIEGGNESPIPKKFDAVLYPFGWREIRISGDLIVKEYPRRIAMGRGKGKFSDEPSDISKLEGYVDGHNIDFLKNRVAFDLEWNSKDQTFDRDLLAMRTYFDCNLIDVGVIVTRSEELNEIFKQERDSRGQLLMKKYGASTTWMGKLIPRLDSRRNGGCPILAIGIRKDCVEGYDRANEYNTKSATFCRGEEI</sequence>
<accession>A0A926HNY7</accession>
<dbReference type="AlphaFoldDB" id="A0A926HNY7"/>
<dbReference type="GO" id="GO:0009307">
    <property type="term" value="P:DNA restriction-modification system"/>
    <property type="evidence" value="ECO:0007669"/>
    <property type="project" value="InterPro"/>
</dbReference>
<dbReference type="Gene3D" id="3.40.91.20">
    <property type="match status" value="1"/>
</dbReference>
<keyword evidence="1" id="KW-0255">Endonuclease</keyword>
<dbReference type="InterPro" id="IPR011338">
    <property type="entry name" value="BamHI/BglII/BstY"/>
</dbReference>
<dbReference type="Pfam" id="PF09195">
    <property type="entry name" value="Endonuc-BglII"/>
    <property type="match status" value="1"/>
</dbReference>
<keyword evidence="1" id="KW-0378">Hydrolase</keyword>
<comment type="caution">
    <text evidence="1">The sequence shown here is derived from an EMBL/GenBank/DDBJ whole genome shotgun (WGS) entry which is preliminary data.</text>
</comment>
<proteinExistence type="predicted"/>
<keyword evidence="1" id="KW-0540">Nuclease</keyword>
<evidence type="ECO:0000313" key="1">
    <source>
        <dbReference type="EMBL" id="MBC8529656.1"/>
    </source>
</evidence>
<reference evidence="1" key="1">
    <citation type="submission" date="2020-08" db="EMBL/GenBank/DDBJ databases">
        <title>Genome public.</title>
        <authorList>
            <person name="Liu C."/>
            <person name="Sun Q."/>
        </authorList>
    </citation>
    <scope>NUCLEOTIDE SEQUENCE</scope>
    <source>
        <strain evidence="1">NSJ-44</strain>
    </source>
</reference>
<dbReference type="SUPFAM" id="SSF52980">
    <property type="entry name" value="Restriction endonuclease-like"/>
    <property type="match status" value="1"/>
</dbReference>
<dbReference type="Proteomes" id="UP000654279">
    <property type="component" value="Unassembled WGS sequence"/>
</dbReference>
<dbReference type="GO" id="GO:0003677">
    <property type="term" value="F:DNA binding"/>
    <property type="evidence" value="ECO:0007669"/>
    <property type="project" value="InterPro"/>
</dbReference>
<dbReference type="GO" id="GO:0000287">
    <property type="term" value="F:magnesium ion binding"/>
    <property type="evidence" value="ECO:0007669"/>
    <property type="project" value="InterPro"/>
</dbReference>
<keyword evidence="2" id="KW-1185">Reference proteome</keyword>
<gene>
    <name evidence="1" type="ORF">H8699_09475</name>
</gene>
<organism evidence="1 2">
    <name type="scientific">Luoshenia tenuis</name>
    <dbReference type="NCBI Taxonomy" id="2763654"/>
    <lineage>
        <taxon>Bacteria</taxon>
        <taxon>Bacillati</taxon>
        <taxon>Bacillota</taxon>
        <taxon>Clostridia</taxon>
        <taxon>Christensenellales</taxon>
        <taxon>Christensenellaceae</taxon>
        <taxon>Luoshenia</taxon>
    </lineage>
</organism>
<dbReference type="InterPro" id="IPR011335">
    <property type="entry name" value="Restrct_endonuc-II-like"/>
</dbReference>
<name>A0A926HNY7_9FIRM</name>